<evidence type="ECO:0000256" key="1">
    <source>
        <dbReference type="SAM" id="MobiDB-lite"/>
    </source>
</evidence>
<name>A0AAD2D6S8_EUPCR</name>
<comment type="caution">
    <text evidence="2">The sequence shown here is derived from an EMBL/GenBank/DDBJ whole genome shotgun (WGS) entry which is preliminary data.</text>
</comment>
<dbReference type="EMBL" id="CAMPGE010025637">
    <property type="protein sequence ID" value="CAI2383374.1"/>
    <property type="molecule type" value="Genomic_DNA"/>
</dbReference>
<reference evidence="2" key="1">
    <citation type="submission" date="2023-07" db="EMBL/GenBank/DDBJ databases">
        <authorList>
            <consortium name="AG Swart"/>
            <person name="Singh M."/>
            <person name="Singh A."/>
            <person name="Seah K."/>
            <person name="Emmerich C."/>
        </authorList>
    </citation>
    <scope>NUCLEOTIDE SEQUENCE</scope>
    <source>
        <strain evidence="2">DP1</strain>
    </source>
</reference>
<feature type="region of interest" description="Disordered" evidence="1">
    <location>
        <begin position="111"/>
        <end position="151"/>
    </location>
</feature>
<evidence type="ECO:0000313" key="3">
    <source>
        <dbReference type="Proteomes" id="UP001295684"/>
    </source>
</evidence>
<dbReference type="AlphaFoldDB" id="A0AAD2D6S8"/>
<proteinExistence type="predicted"/>
<accession>A0AAD2D6S8</accession>
<keyword evidence="3" id="KW-1185">Reference proteome</keyword>
<feature type="compositionally biased region" description="Basic and acidic residues" evidence="1">
    <location>
        <begin position="111"/>
        <end position="126"/>
    </location>
</feature>
<protein>
    <submittedName>
        <fullName evidence="2">Uncharacterized protein</fullName>
    </submittedName>
</protein>
<evidence type="ECO:0000313" key="2">
    <source>
        <dbReference type="EMBL" id="CAI2383374.1"/>
    </source>
</evidence>
<sequence>MINSLKSQTRFARTDDDGYFFTRDTEALLPGNVFEGAASNCITPEVFAKDFSLFDSEEEQACFPAVKGPEPPISTRASVGGEDLYDYQVRKLEGDLNFLCISEASKDSQRNEFKSAKNSGDNKEDISCNQANAQSASGSSSSSRRRTKASSSGRSDIEFKAALRLLKRFFKISSSQRIIKLLEKGILTEICKKSNPRCKHYFVSSSPKKNSQKSLCTTPLVLLTPSGDQDLIEVKKLKMKFPSSIHVVRHFQGRNLALFSNLEISEFCVVICPRNGMIPALE</sequence>
<organism evidence="2 3">
    <name type="scientific">Euplotes crassus</name>
    <dbReference type="NCBI Taxonomy" id="5936"/>
    <lineage>
        <taxon>Eukaryota</taxon>
        <taxon>Sar</taxon>
        <taxon>Alveolata</taxon>
        <taxon>Ciliophora</taxon>
        <taxon>Intramacronucleata</taxon>
        <taxon>Spirotrichea</taxon>
        <taxon>Hypotrichia</taxon>
        <taxon>Euplotida</taxon>
        <taxon>Euplotidae</taxon>
        <taxon>Moneuplotes</taxon>
    </lineage>
</organism>
<gene>
    <name evidence="2" type="ORF">ECRASSUSDP1_LOCUS24873</name>
</gene>
<dbReference type="Proteomes" id="UP001295684">
    <property type="component" value="Unassembled WGS sequence"/>
</dbReference>